<sequence length="222" mass="25202">VSSSTITMKSVFIVCLLAIVVLAAEANLGKRIFKRQQEPYRIARCEFQEYMGCKKRLSDEFYEHMQHGMRYRWADICPYAVDAREVLRNESIRHECDTEEIMVYFDEHVSAICDHVIPDKVWYEMDCDVTGDFDYRPAEFDDAPEKICDDPETIKNIGCRVLKEAKDRGCSKDSFPHIGMGLAIFNQVYCQRGNLEPVDLKEVCQQSGGASDGSGDGSGNGI</sequence>
<gene>
    <name evidence="1" type="ORF">OFUS_LOCUS16835</name>
</gene>
<accession>A0A8J1U4S6</accession>
<name>A0A8J1U4S6_OWEFU</name>
<dbReference type="EMBL" id="CAIIXF020000008">
    <property type="protein sequence ID" value="CAH1791788.1"/>
    <property type="molecule type" value="Genomic_DNA"/>
</dbReference>
<keyword evidence="2" id="KW-1185">Reference proteome</keyword>
<protein>
    <submittedName>
        <fullName evidence="1">Uncharacterized protein</fullName>
    </submittedName>
</protein>
<evidence type="ECO:0000313" key="1">
    <source>
        <dbReference type="EMBL" id="CAH1791788.1"/>
    </source>
</evidence>
<proteinExistence type="predicted"/>
<reference evidence="1" key="1">
    <citation type="submission" date="2022-03" db="EMBL/GenBank/DDBJ databases">
        <authorList>
            <person name="Martin C."/>
        </authorList>
    </citation>
    <scope>NUCLEOTIDE SEQUENCE</scope>
</reference>
<dbReference type="AlphaFoldDB" id="A0A8J1U4S6"/>
<comment type="caution">
    <text evidence="1">The sequence shown here is derived from an EMBL/GenBank/DDBJ whole genome shotgun (WGS) entry which is preliminary data.</text>
</comment>
<evidence type="ECO:0000313" key="2">
    <source>
        <dbReference type="Proteomes" id="UP000749559"/>
    </source>
</evidence>
<organism evidence="1 2">
    <name type="scientific">Owenia fusiformis</name>
    <name type="common">Polychaete worm</name>
    <dbReference type="NCBI Taxonomy" id="6347"/>
    <lineage>
        <taxon>Eukaryota</taxon>
        <taxon>Metazoa</taxon>
        <taxon>Spiralia</taxon>
        <taxon>Lophotrochozoa</taxon>
        <taxon>Annelida</taxon>
        <taxon>Polychaeta</taxon>
        <taxon>Sedentaria</taxon>
        <taxon>Canalipalpata</taxon>
        <taxon>Sabellida</taxon>
        <taxon>Oweniida</taxon>
        <taxon>Oweniidae</taxon>
        <taxon>Owenia</taxon>
    </lineage>
</organism>
<dbReference type="Proteomes" id="UP000749559">
    <property type="component" value="Unassembled WGS sequence"/>
</dbReference>
<feature type="non-terminal residue" evidence="1">
    <location>
        <position position="222"/>
    </location>
</feature>